<reference evidence="1" key="1">
    <citation type="journal article" date="2022" name="Int. J. Syst. Evol. Microbiol.">
        <title>Granulimonas faecalis gen. nov., sp. nov., and Leptogranulimonas caecicola gen. nov., sp. nov., novel lactate-producing Atopobiaceae bacteria isolated from mouse intestines, and an emended description of the family Atopobiaceae.</title>
        <authorList>
            <person name="Morinaga K."/>
            <person name="Kusada H."/>
            <person name="Sakamoto S."/>
            <person name="Murakami T."/>
            <person name="Toyoda A."/>
            <person name="Mori H."/>
            <person name="Meng X.Y."/>
            <person name="Takashino M."/>
            <person name="Murotomi K."/>
            <person name="Tamaki H."/>
        </authorList>
    </citation>
    <scope>NUCLEOTIDE SEQUENCE</scope>
    <source>
        <strain evidence="1">OPF53</strain>
    </source>
</reference>
<accession>A0AAV5B3S7</accession>
<gene>
    <name evidence="1" type="ORF">ATOP_18800</name>
</gene>
<dbReference type="EMBL" id="BQKC01000002">
    <property type="protein sequence ID" value="GJM56225.1"/>
    <property type="molecule type" value="Genomic_DNA"/>
</dbReference>
<evidence type="ECO:0000313" key="1">
    <source>
        <dbReference type="EMBL" id="GJM56225.1"/>
    </source>
</evidence>
<evidence type="ECO:0008006" key="3">
    <source>
        <dbReference type="Google" id="ProtNLM"/>
    </source>
</evidence>
<keyword evidence="2" id="KW-1185">Reference proteome</keyword>
<evidence type="ECO:0000313" key="2">
    <source>
        <dbReference type="Proteomes" id="UP001055025"/>
    </source>
</evidence>
<comment type="caution">
    <text evidence="1">The sequence shown here is derived from an EMBL/GenBank/DDBJ whole genome shotgun (WGS) entry which is preliminary data.</text>
</comment>
<protein>
    <recommendedName>
        <fullName evidence="3">CopG family transcriptional regulator</fullName>
    </recommendedName>
</protein>
<dbReference type="RefSeq" id="WP_265591108.1">
    <property type="nucleotide sequence ID" value="NZ_BQKC01000002.1"/>
</dbReference>
<organism evidence="1 2">
    <name type="scientific">Granulimonas faecalis</name>
    <dbReference type="NCBI Taxonomy" id="2894155"/>
    <lineage>
        <taxon>Bacteria</taxon>
        <taxon>Bacillati</taxon>
        <taxon>Actinomycetota</taxon>
        <taxon>Coriobacteriia</taxon>
        <taxon>Coriobacteriales</taxon>
        <taxon>Kribbibacteriaceae</taxon>
        <taxon>Granulimonas</taxon>
    </lineage>
</organism>
<sequence length="63" mass="7310">MDSKADGRRGPKAVPRKACLINMLETDYRDLARWAEEDSSTKAEVFRDMMARERARREGRDHG</sequence>
<dbReference type="Proteomes" id="UP001055025">
    <property type="component" value="Unassembled WGS sequence"/>
</dbReference>
<proteinExistence type="predicted"/>
<name>A0AAV5B3S7_9ACTN</name>
<dbReference type="AlphaFoldDB" id="A0AAV5B3S7"/>